<gene>
    <name evidence="1" type="ORF">TrCOL_g6528</name>
</gene>
<accession>A0A9W7LBS0</accession>
<reference evidence="2" key="1">
    <citation type="journal article" date="2023" name="Commun. Biol.">
        <title>Genome analysis of Parmales, the sister group of diatoms, reveals the evolutionary specialization of diatoms from phago-mixotrophs to photoautotrophs.</title>
        <authorList>
            <person name="Ban H."/>
            <person name="Sato S."/>
            <person name="Yoshikawa S."/>
            <person name="Yamada K."/>
            <person name="Nakamura Y."/>
            <person name="Ichinomiya M."/>
            <person name="Sato N."/>
            <person name="Blanc-Mathieu R."/>
            <person name="Endo H."/>
            <person name="Kuwata A."/>
            <person name="Ogata H."/>
        </authorList>
    </citation>
    <scope>NUCLEOTIDE SEQUENCE [LARGE SCALE GENOMIC DNA]</scope>
</reference>
<evidence type="ECO:0000313" key="2">
    <source>
        <dbReference type="Proteomes" id="UP001165065"/>
    </source>
</evidence>
<dbReference type="EMBL" id="BRYA01000244">
    <property type="protein sequence ID" value="GMI45355.1"/>
    <property type="molecule type" value="Genomic_DNA"/>
</dbReference>
<evidence type="ECO:0000313" key="1">
    <source>
        <dbReference type="EMBL" id="GMI45355.1"/>
    </source>
</evidence>
<protein>
    <submittedName>
        <fullName evidence="1">Uncharacterized protein</fullName>
    </submittedName>
</protein>
<proteinExistence type="predicted"/>
<dbReference type="Proteomes" id="UP001165065">
    <property type="component" value="Unassembled WGS sequence"/>
</dbReference>
<sequence length="268" mass="29538">MIEHRLKSGHLFETSNTASYLDADGPQPSDSSFALECLEFAPTNRETADNLNAFSANFFSNKPSPASPAIPHSITDCDVIIQGELPFTGARHPLLKDSDHKEFSGLITSRAVTPVVLTPEQQSSVPIIDIMVVRKFKVTSNATVFNAKSRVVPRGDKIPYNDGSSSTAHLPFKPLTFAPTIPTEAKRVFFCIASAHGRDILQIDFVQAFGQPKFKADDKRYFLKVPLRYRQHGIDSLFTDNLDDSHAVSGHNLKTISFLTDKIVVVHG</sequence>
<keyword evidence="2" id="KW-1185">Reference proteome</keyword>
<dbReference type="AlphaFoldDB" id="A0A9W7LBS0"/>
<name>A0A9W7LBS0_9STRA</name>
<organism evidence="1 2">
    <name type="scientific">Triparma columacea</name>
    <dbReference type="NCBI Taxonomy" id="722753"/>
    <lineage>
        <taxon>Eukaryota</taxon>
        <taxon>Sar</taxon>
        <taxon>Stramenopiles</taxon>
        <taxon>Ochrophyta</taxon>
        <taxon>Bolidophyceae</taxon>
        <taxon>Parmales</taxon>
        <taxon>Triparmaceae</taxon>
        <taxon>Triparma</taxon>
    </lineage>
</organism>
<comment type="caution">
    <text evidence="1">The sequence shown here is derived from an EMBL/GenBank/DDBJ whole genome shotgun (WGS) entry which is preliminary data.</text>
</comment>